<evidence type="ECO:0008006" key="4">
    <source>
        <dbReference type="Google" id="ProtNLM"/>
    </source>
</evidence>
<organism evidence="2 3">
    <name type="scientific">Orbilia oligospora</name>
    <name type="common">Nematode-trapping fungus</name>
    <name type="synonym">Arthrobotrys oligospora</name>
    <dbReference type="NCBI Taxonomy" id="2813651"/>
    <lineage>
        <taxon>Eukaryota</taxon>
        <taxon>Fungi</taxon>
        <taxon>Dikarya</taxon>
        <taxon>Ascomycota</taxon>
        <taxon>Pezizomycotina</taxon>
        <taxon>Orbiliomycetes</taxon>
        <taxon>Orbiliales</taxon>
        <taxon>Orbiliaceae</taxon>
        <taxon>Orbilia</taxon>
    </lineage>
</organism>
<gene>
    <name evidence="2" type="ORF">TWF679_010727</name>
</gene>
<dbReference type="Proteomes" id="UP000614610">
    <property type="component" value="Unassembled WGS sequence"/>
</dbReference>
<dbReference type="EMBL" id="WIWT01000086">
    <property type="protein sequence ID" value="KAF3202633.1"/>
    <property type="molecule type" value="Genomic_DNA"/>
</dbReference>
<feature type="signal peptide" evidence="1">
    <location>
        <begin position="1"/>
        <end position="17"/>
    </location>
</feature>
<name>A0A6G1MJ22_ORBOL</name>
<evidence type="ECO:0000313" key="3">
    <source>
        <dbReference type="Proteomes" id="UP000614610"/>
    </source>
</evidence>
<accession>A0A6G1MJ22</accession>
<comment type="caution">
    <text evidence="2">The sequence shown here is derived from an EMBL/GenBank/DDBJ whole genome shotgun (WGS) entry which is preliminary data.</text>
</comment>
<keyword evidence="1" id="KW-0732">Signal</keyword>
<evidence type="ECO:0000256" key="1">
    <source>
        <dbReference type="SAM" id="SignalP"/>
    </source>
</evidence>
<sequence>MQSLLLLALRLIEALLTAPNKGGSTSSHLWTPLPLVIGGLGNSFSSFLIAKGGGIGTSIRVVFPIVKGPGSPGHSSGRFQCCMVGSLHLSGVIGGVKTAEVSRIFLAVEAPFSGKTTSPGKTPFELPAIDSK</sequence>
<feature type="chain" id="PRO_5041133358" description="Secreted protein" evidence="1">
    <location>
        <begin position="18"/>
        <end position="132"/>
    </location>
</feature>
<reference evidence="2" key="1">
    <citation type="submission" date="2019-06" db="EMBL/GenBank/DDBJ databases">
        <authorList>
            <person name="Palmer J.M."/>
        </authorList>
    </citation>
    <scope>NUCLEOTIDE SEQUENCE</scope>
    <source>
        <strain evidence="2">TWF679</strain>
    </source>
</reference>
<evidence type="ECO:0000313" key="2">
    <source>
        <dbReference type="EMBL" id="KAF3202633.1"/>
    </source>
</evidence>
<protein>
    <recommendedName>
        <fullName evidence="4">Secreted protein</fullName>
    </recommendedName>
</protein>
<dbReference type="AlphaFoldDB" id="A0A6G1MJ22"/>
<proteinExistence type="predicted"/>